<proteinExistence type="predicted"/>
<keyword evidence="2" id="KW-1185">Reference proteome</keyword>
<gene>
    <name evidence="1" type="ORF">GCM10011396_49660</name>
</gene>
<evidence type="ECO:0000313" key="1">
    <source>
        <dbReference type="EMBL" id="GGC96328.1"/>
    </source>
</evidence>
<organism evidence="1 2">
    <name type="scientific">Undibacterium terreum</name>
    <dbReference type="NCBI Taxonomy" id="1224302"/>
    <lineage>
        <taxon>Bacteria</taxon>
        <taxon>Pseudomonadati</taxon>
        <taxon>Pseudomonadota</taxon>
        <taxon>Betaproteobacteria</taxon>
        <taxon>Burkholderiales</taxon>
        <taxon>Oxalobacteraceae</taxon>
        <taxon>Undibacterium</taxon>
    </lineage>
</organism>
<evidence type="ECO:0000313" key="2">
    <source>
        <dbReference type="Proteomes" id="UP000637423"/>
    </source>
</evidence>
<name>A0A916XQE8_9BURK</name>
<comment type="caution">
    <text evidence="1">The sequence shown here is derived from an EMBL/GenBank/DDBJ whole genome shotgun (WGS) entry which is preliminary data.</text>
</comment>
<protein>
    <submittedName>
        <fullName evidence="1">Uncharacterized protein</fullName>
    </submittedName>
</protein>
<dbReference type="RefSeq" id="WP_188568826.1">
    <property type="nucleotide sequence ID" value="NZ_BMED01000006.1"/>
</dbReference>
<dbReference type="Proteomes" id="UP000637423">
    <property type="component" value="Unassembled WGS sequence"/>
</dbReference>
<reference evidence="1" key="1">
    <citation type="journal article" date="2014" name="Int. J. Syst. Evol. Microbiol.">
        <title>Complete genome sequence of Corynebacterium casei LMG S-19264T (=DSM 44701T), isolated from a smear-ripened cheese.</title>
        <authorList>
            <consortium name="US DOE Joint Genome Institute (JGI-PGF)"/>
            <person name="Walter F."/>
            <person name="Albersmeier A."/>
            <person name="Kalinowski J."/>
            <person name="Ruckert C."/>
        </authorList>
    </citation>
    <scope>NUCLEOTIDE SEQUENCE</scope>
    <source>
        <strain evidence="1">CGMCC 1.10998</strain>
    </source>
</reference>
<sequence length="86" mass="9700">MSEDSSTDCFGGLKYKPPFAEVELGYRLPPEFLGKGLAFQKCWIFYKYLQNGNIILAPRVGVPVLLCTLAEGTFFVQQKKDSRIYG</sequence>
<reference evidence="1" key="2">
    <citation type="submission" date="2020-09" db="EMBL/GenBank/DDBJ databases">
        <authorList>
            <person name="Sun Q."/>
            <person name="Zhou Y."/>
        </authorList>
    </citation>
    <scope>NUCLEOTIDE SEQUENCE</scope>
    <source>
        <strain evidence="1">CGMCC 1.10998</strain>
    </source>
</reference>
<dbReference type="AlphaFoldDB" id="A0A916XQE8"/>
<dbReference type="EMBL" id="BMED01000006">
    <property type="protein sequence ID" value="GGC96328.1"/>
    <property type="molecule type" value="Genomic_DNA"/>
</dbReference>
<accession>A0A916XQE8</accession>